<reference evidence="2 3" key="1">
    <citation type="submission" date="2017-08" db="EMBL/GenBank/DDBJ databases">
        <title>Infants hospitalized years apart are colonized by the same room-sourced microbial strains.</title>
        <authorList>
            <person name="Brooks B."/>
            <person name="Olm M.R."/>
            <person name="Firek B.A."/>
            <person name="Baker R."/>
            <person name="Thomas B.C."/>
            <person name="Morowitz M.J."/>
            <person name="Banfield J.F."/>
        </authorList>
    </citation>
    <scope>NUCLEOTIDE SEQUENCE [LARGE SCALE GENOMIC DNA]</scope>
    <source>
        <strain evidence="2">S2_018_000_R2_104</strain>
    </source>
</reference>
<proteinExistence type="predicted"/>
<dbReference type="EMBL" id="QFNK01000278">
    <property type="protein sequence ID" value="PZO82077.1"/>
    <property type="molecule type" value="Genomic_DNA"/>
</dbReference>
<dbReference type="Pfam" id="PF00535">
    <property type="entry name" value="Glycos_transf_2"/>
    <property type="match status" value="1"/>
</dbReference>
<dbReference type="PANTHER" id="PTHR22916:SF3">
    <property type="entry name" value="UDP-GLCNAC:BETAGAL BETA-1,3-N-ACETYLGLUCOSAMINYLTRANSFERASE-LIKE PROTEIN 1"/>
    <property type="match status" value="1"/>
</dbReference>
<sequence length="304" mass="34735">MSEIITIGITCYNAESTIIRAIESAVAQDYPNKEILVVNDSSTDNSEALIRDYIDQNPGQNIRYICHEKNKGFPSALNTLLRNATGSYIAFFDDDDVSVADRLTKQMIRLKEYASQKGTEDIFCYTNRMIYPNIGTPHIAQAIGRVEPEPHGNAVADHILWRSYENDFTWGLFGSCTLLVRTGLLKDTGYFDEEFRRSAELDMAIRASMSEAHFIAVNEPLVAQYKTATSDKAGKIPLKYNMKLRYKHKDYLVSKGVYWAACCLAHFQYHWNKRDRIRMTPWIILAALCAPKKIFWARFKNSKG</sequence>
<dbReference type="GO" id="GO:0016758">
    <property type="term" value="F:hexosyltransferase activity"/>
    <property type="evidence" value="ECO:0007669"/>
    <property type="project" value="UniProtKB-ARBA"/>
</dbReference>
<name>A0A2W4ZLB5_9BACT</name>
<dbReference type="InterPro" id="IPR001173">
    <property type="entry name" value="Glyco_trans_2-like"/>
</dbReference>
<evidence type="ECO:0000259" key="1">
    <source>
        <dbReference type="Pfam" id="PF00535"/>
    </source>
</evidence>
<evidence type="ECO:0000313" key="2">
    <source>
        <dbReference type="EMBL" id="PZO82077.1"/>
    </source>
</evidence>
<feature type="domain" description="Glycosyltransferase 2-like" evidence="1">
    <location>
        <begin position="6"/>
        <end position="112"/>
    </location>
</feature>
<gene>
    <name evidence="2" type="ORF">DI626_10385</name>
</gene>
<dbReference type="InterPro" id="IPR029044">
    <property type="entry name" value="Nucleotide-diphossugar_trans"/>
</dbReference>
<dbReference type="CDD" id="cd00761">
    <property type="entry name" value="Glyco_tranf_GTA_type"/>
    <property type="match status" value="1"/>
</dbReference>
<dbReference type="Gene3D" id="3.90.550.10">
    <property type="entry name" value="Spore Coat Polysaccharide Biosynthesis Protein SpsA, Chain A"/>
    <property type="match status" value="1"/>
</dbReference>
<dbReference type="SUPFAM" id="SSF53448">
    <property type="entry name" value="Nucleotide-diphospho-sugar transferases"/>
    <property type="match status" value="1"/>
</dbReference>
<comment type="caution">
    <text evidence="2">The sequence shown here is derived from an EMBL/GenBank/DDBJ whole genome shotgun (WGS) entry which is preliminary data.</text>
</comment>
<dbReference type="AlphaFoldDB" id="A0A2W4ZLB5"/>
<accession>A0A2W4ZLB5</accession>
<organism evidence="2 3">
    <name type="scientific">Micavibrio aeruginosavorus</name>
    <dbReference type="NCBI Taxonomy" id="349221"/>
    <lineage>
        <taxon>Bacteria</taxon>
        <taxon>Pseudomonadati</taxon>
        <taxon>Bdellovibrionota</taxon>
        <taxon>Bdellovibrionia</taxon>
        <taxon>Bdellovibrionales</taxon>
        <taxon>Pseudobdellovibrionaceae</taxon>
        <taxon>Micavibrio</taxon>
    </lineage>
</organism>
<evidence type="ECO:0000313" key="3">
    <source>
        <dbReference type="Proteomes" id="UP000249557"/>
    </source>
</evidence>
<protein>
    <recommendedName>
        <fullName evidence="1">Glycosyltransferase 2-like domain-containing protein</fullName>
    </recommendedName>
</protein>
<dbReference type="PANTHER" id="PTHR22916">
    <property type="entry name" value="GLYCOSYLTRANSFERASE"/>
    <property type="match status" value="1"/>
</dbReference>
<dbReference type="Proteomes" id="UP000249557">
    <property type="component" value="Unassembled WGS sequence"/>
</dbReference>